<dbReference type="OrthoDB" id="9974421at2759"/>
<dbReference type="SUPFAM" id="SSF53474">
    <property type="entry name" value="alpha/beta-Hydrolases"/>
    <property type="match status" value="1"/>
</dbReference>
<organism evidence="2 3">
    <name type="scientific">Spinacia oleracea</name>
    <name type="common">Spinach</name>
    <dbReference type="NCBI Taxonomy" id="3562"/>
    <lineage>
        <taxon>Eukaryota</taxon>
        <taxon>Viridiplantae</taxon>
        <taxon>Streptophyta</taxon>
        <taxon>Embryophyta</taxon>
        <taxon>Tracheophyta</taxon>
        <taxon>Spermatophyta</taxon>
        <taxon>Magnoliopsida</taxon>
        <taxon>eudicotyledons</taxon>
        <taxon>Gunneridae</taxon>
        <taxon>Pentapetalae</taxon>
        <taxon>Caryophyllales</taxon>
        <taxon>Chenopodiaceae</taxon>
        <taxon>Chenopodioideae</taxon>
        <taxon>Anserineae</taxon>
        <taxon>Spinacia</taxon>
    </lineage>
</organism>
<dbReference type="InterPro" id="IPR006693">
    <property type="entry name" value="AB_hydrolase_lipase"/>
</dbReference>
<evidence type="ECO:0000313" key="2">
    <source>
        <dbReference type="Proteomes" id="UP000813463"/>
    </source>
</evidence>
<dbReference type="RefSeq" id="XP_021851933.1">
    <property type="nucleotide sequence ID" value="XM_021996241.2"/>
</dbReference>
<dbReference type="Gene3D" id="3.40.50.1820">
    <property type="entry name" value="alpha/beta hydrolase"/>
    <property type="match status" value="1"/>
</dbReference>
<dbReference type="Proteomes" id="UP000813463">
    <property type="component" value="Chromosome 2"/>
</dbReference>
<dbReference type="AlphaFoldDB" id="A0A9R0JZ59"/>
<accession>A0A9R0JZ59</accession>
<reference evidence="2" key="1">
    <citation type="journal article" date="2021" name="Nat. Commun.">
        <title>Genomic analyses provide insights into spinach domestication and the genetic basis of agronomic traits.</title>
        <authorList>
            <person name="Cai X."/>
            <person name="Sun X."/>
            <person name="Xu C."/>
            <person name="Sun H."/>
            <person name="Wang X."/>
            <person name="Ge C."/>
            <person name="Zhang Z."/>
            <person name="Wang Q."/>
            <person name="Fei Z."/>
            <person name="Jiao C."/>
            <person name="Wang Q."/>
        </authorList>
    </citation>
    <scope>NUCLEOTIDE SEQUENCE [LARGE SCALE GENOMIC DNA]</scope>
    <source>
        <strain evidence="2">cv. Varoflay</strain>
    </source>
</reference>
<evidence type="ECO:0000313" key="3">
    <source>
        <dbReference type="RefSeq" id="XP_021851933.1"/>
    </source>
</evidence>
<dbReference type="FunFam" id="3.40.50.1820:FF:000126">
    <property type="entry name" value="Lipase"/>
    <property type="match status" value="1"/>
</dbReference>
<protein>
    <submittedName>
        <fullName evidence="3">Triacylglycerol lipase 2 isoform X2</fullName>
    </submittedName>
</protein>
<dbReference type="PANTHER" id="PTHR36703:SF1">
    <property type="entry name" value="TRIACYLGLYCEROL LIPASE-LIKE PROTEIN"/>
    <property type="match status" value="1"/>
</dbReference>
<dbReference type="InterPro" id="IPR029058">
    <property type="entry name" value="AB_hydrolase_fold"/>
</dbReference>
<keyword evidence="2" id="KW-1185">Reference proteome</keyword>
<sequence>MQNLQRLRTLKSSVWRSVGMPELKKRASNSWCAVEDTYYSTKDTFERHRVVFTVGTSIASVGTAWLGYTFRHLHDTRVDRRLDSIEQAMKSNYQIEREEIQKIVGSGSYSTAACAATAGTTLVIGYALGWRGGKWYTNRKFRREQMKLLGQVKPRRWRLLIQVTTKDGYILSLQRIPTGLTNYTLEDSKPPVLLQHGVLMDGVTWLLNPPDQSLAFILADSGFDVWVANSRGTKYSLGHMTLSFNDSAYWDWSWDELMEYDLPEIVQYVYNQSGEQKLHYVGHSQGTLIALTAFSQQKLLNMVKSAGLLCPIAYLSRMTSPLAKNAAENFVTEFMYWSGLHEFVPRGEAVMTLLKEICRKQGIDCTDFLTSFTGVNCCLSTSTVSTFLQHEPQSTATKNMIHYSQMARDGTIARYDYLDPNKNKEQYGQAKPPEYDLTNIPNNLPLFIAHGGRDELADVDDVKFLLDNLKNHDRDKFFLHFIEDYAHADYVLAMNAKEFVYDRLMDFFRKVDQS</sequence>
<dbReference type="GO" id="GO:0006629">
    <property type="term" value="P:lipid metabolic process"/>
    <property type="evidence" value="ECO:0007669"/>
    <property type="project" value="InterPro"/>
</dbReference>
<dbReference type="GeneID" id="110791488"/>
<dbReference type="Pfam" id="PF04083">
    <property type="entry name" value="Abhydro_lipase"/>
    <property type="match status" value="1"/>
</dbReference>
<reference evidence="3" key="2">
    <citation type="submission" date="2025-08" db="UniProtKB">
        <authorList>
            <consortium name="RefSeq"/>
        </authorList>
    </citation>
    <scope>IDENTIFICATION</scope>
    <source>
        <tissue evidence="3">Leaf</tissue>
    </source>
</reference>
<feature type="domain" description="Partial AB-hydrolase lipase" evidence="1">
    <location>
        <begin position="162"/>
        <end position="208"/>
    </location>
</feature>
<proteinExistence type="predicted"/>
<evidence type="ECO:0000259" key="1">
    <source>
        <dbReference type="Pfam" id="PF04083"/>
    </source>
</evidence>
<dbReference type="PANTHER" id="PTHR36703">
    <property type="entry name" value="TRIACYLGLYCEROL LIPASE-LIKE PROTEIN"/>
    <property type="match status" value="1"/>
</dbReference>
<name>A0A9R0JZ59_SPIOL</name>
<gene>
    <name evidence="3" type="primary">LOC110791488</name>
</gene>